<keyword evidence="3" id="KW-0808">Transferase</keyword>
<proteinExistence type="predicted"/>
<dbReference type="SUPFAM" id="SSF48452">
    <property type="entry name" value="TPR-like"/>
    <property type="match status" value="1"/>
</dbReference>
<sequence length="140" mass="15486">MSSSVAKAAARTFGNVIGNGLQSGRKILSQKVTGQKIVDPTIILGHQFTTTDRQTCGKRNDGRKLKADCRKALELDNKSVKGHYFLGLALLHYQQYGRAVAELEKALDLGRGGTNGNYMVEEIWQELAKARYTQWTSLLT</sequence>
<keyword evidence="7" id="KW-1185">Reference proteome</keyword>
<dbReference type="AlphaFoldDB" id="A0ABD3HHH3"/>
<evidence type="ECO:0000313" key="7">
    <source>
        <dbReference type="Proteomes" id="UP001633002"/>
    </source>
</evidence>
<evidence type="ECO:0000256" key="1">
    <source>
        <dbReference type="ARBA" id="ARBA00000900"/>
    </source>
</evidence>
<comment type="catalytic activity">
    <reaction evidence="1">
        <text>S-ubiquitinyl-[E2 ubiquitin-conjugating enzyme]-L-cysteine + [acceptor protein]-L-lysine = [E2 ubiquitin-conjugating enzyme]-L-cysteine + N(6)-ubiquitinyl-[acceptor protein]-L-lysine.</text>
        <dbReference type="EC" id="2.3.2.27"/>
    </reaction>
</comment>
<dbReference type="InterPro" id="IPR011990">
    <property type="entry name" value="TPR-like_helical_dom_sf"/>
</dbReference>
<evidence type="ECO:0000256" key="3">
    <source>
        <dbReference type="ARBA" id="ARBA00022679"/>
    </source>
</evidence>
<dbReference type="PANTHER" id="PTHR46803">
    <property type="entry name" value="E3 UBIQUITIN-PROTEIN LIGASE CHIP"/>
    <property type="match status" value="1"/>
</dbReference>
<keyword evidence="5" id="KW-0833">Ubl conjugation pathway</keyword>
<evidence type="ECO:0000256" key="2">
    <source>
        <dbReference type="ARBA" id="ARBA00012483"/>
    </source>
</evidence>
<evidence type="ECO:0000256" key="5">
    <source>
        <dbReference type="ARBA" id="ARBA00022786"/>
    </source>
</evidence>
<dbReference type="EC" id="2.3.2.27" evidence="2"/>
<protein>
    <recommendedName>
        <fullName evidence="2">RING-type E3 ubiquitin transferase</fullName>
        <ecNumber evidence="2">2.3.2.27</ecNumber>
    </recommendedName>
</protein>
<dbReference type="PANTHER" id="PTHR46803:SF2">
    <property type="entry name" value="E3 UBIQUITIN-PROTEIN LIGASE CHIP"/>
    <property type="match status" value="1"/>
</dbReference>
<evidence type="ECO:0000313" key="6">
    <source>
        <dbReference type="EMBL" id="KAL3690977.1"/>
    </source>
</evidence>
<gene>
    <name evidence="6" type="ORF">R1sor_004628</name>
</gene>
<evidence type="ECO:0000256" key="4">
    <source>
        <dbReference type="ARBA" id="ARBA00022737"/>
    </source>
</evidence>
<name>A0ABD3HHH3_9MARC</name>
<dbReference type="Gene3D" id="1.25.40.10">
    <property type="entry name" value="Tetratricopeptide repeat domain"/>
    <property type="match status" value="1"/>
</dbReference>
<dbReference type="EMBL" id="JBJQOH010000003">
    <property type="protein sequence ID" value="KAL3690977.1"/>
    <property type="molecule type" value="Genomic_DNA"/>
</dbReference>
<keyword evidence="4" id="KW-0677">Repeat</keyword>
<organism evidence="6 7">
    <name type="scientific">Riccia sorocarpa</name>
    <dbReference type="NCBI Taxonomy" id="122646"/>
    <lineage>
        <taxon>Eukaryota</taxon>
        <taxon>Viridiplantae</taxon>
        <taxon>Streptophyta</taxon>
        <taxon>Embryophyta</taxon>
        <taxon>Marchantiophyta</taxon>
        <taxon>Marchantiopsida</taxon>
        <taxon>Marchantiidae</taxon>
        <taxon>Marchantiales</taxon>
        <taxon>Ricciaceae</taxon>
        <taxon>Riccia</taxon>
    </lineage>
</organism>
<dbReference type="Proteomes" id="UP001633002">
    <property type="component" value="Unassembled WGS sequence"/>
</dbReference>
<accession>A0ABD3HHH3</accession>
<dbReference type="GO" id="GO:0016567">
    <property type="term" value="P:protein ubiquitination"/>
    <property type="evidence" value="ECO:0007669"/>
    <property type="project" value="UniProtKB-ARBA"/>
</dbReference>
<dbReference type="GO" id="GO:0061630">
    <property type="term" value="F:ubiquitin protein ligase activity"/>
    <property type="evidence" value="ECO:0007669"/>
    <property type="project" value="UniProtKB-EC"/>
</dbReference>
<reference evidence="6 7" key="1">
    <citation type="submission" date="2024-09" db="EMBL/GenBank/DDBJ databases">
        <title>Chromosome-scale assembly of Riccia sorocarpa.</title>
        <authorList>
            <person name="Paukszto L."/>
        </authorList>
    </citation>
    <scope>NUCLEOTIDE SEQUENCE [LARGE SCALE GENOMIC DNA]</scope>
    <source>
        <strain evidence="6">LP-2024</strain>
        <tissue evidence="6">Aerial parts of the thallus</tissue>
    </source>
</reference>
<comment type="caution">
    <text evidence="6">The sequence shown here is derived from an EMBL/GenBank/DDBJ whole genome shotgun (WGS) entry which is preliminary data.</text>
</comment>